<dbReference type="InParanoid" id="A0A6P7FKL8"/>
<reference evidence="2" key="1">
    <citation type="submission" date="2025-08" db="UniProtKB">
        <authorList>
            <consortium name="RefSeq"/>
        </authorList>
    </citation>
    <scope>IDENTIFICATION</scope>
    <source>
        <tissue evidence="2">Whole insect</tissue>
    </source>
</reference>
<gene>
    <name evidence="2" type="primary">LOC114330388</name>
</gene>
<dbReference type="AlphaFoldDB" id="A0A6P7FKL8"/>
<dbReference type="RefSeq" id="XP_028135527.1">
    <property type="nucleotide sequence ID" value="XM_028279726.1"/>
</dbReference>
<feature type="region of interest" description="Disordered" evidence="1">
    <location>
        <begin position="156"/>
        <end position="180"/>
    </location>
</feature>
<accession>A0A6P7FKL8</accession>
<feature type="region of interest" description="Disordered" evidence="1">
    <location>
        <begin position="69"/>
        <end position="120"/>
    </location>
</feature>
<protein>
    <submittedName>
        <fullName evidence="2">Suppressor protein SRP40-like</fullName>
    </submittedName>
</protein>
<evidence type="ECO:0000256" key="1">
    <source>
        <dbReference type="SAM" id="MobiDB-lite"/>
    </source>
</evidence>
<proteinExistence type="predicted"/>
<organism evidence="2">
    <name type="scientific">Diabrotica virgifera virgifera</name>
    <name type="common">western corn rootworm</name>
    <dbReference type="NCBI Taxonomy" id="50390"/>
    <lineage>
        <taxon>Eukaryota</taxon>
        <taxon>Metazoa</taxon>
        <taxon>Ecdysozoa</taxon>
        <taxon>Arthropoda</taxon>
        <taxon>Hexapoda</taxon>
        <taxon>Insecta</taxon>
        <taxon>Pterygota</taxon>
        <taxon>Neoptera</taxon>
        <taxon>Endopterygota</taxon>
        <taxon>Coleoptera</taxon>
        <taxon>Polyphaga</taxon>
        <taxon>Cucujiformia</taxon>
        <taxon>Chrysomeloidea</taxon>
        <taxon>Chrysomelidae</taxon>
        <taxon>Galerucinae</taxon>
        <taxon>Diabroticina</taxon>
        <taxon>Diabroticites</taxon>
        <taxon>Diabrotica</taxon>
    </lineage>
</organism>
<dbReference type="OrthoDB" id="10450445at2759"/>
<feature type="compositionally biased region" description="Low complexity" evidence="1">
    <location>
        <begin position="85"/>
        <end position="109"/>
    </location>
</feature>
<sequence>MKQFQGHLDQNTTTNLRETSFTKGKCALVTYDNANYVIATDNDNNTPGTSLLGVDLSPEMKDDLQISDFVSDNDDDSIKDPNYESDSSSSSSSSSSTSSDSSSLSSSDSPGCNDFLSNSNNVSQVADTPLVDFQDIEVADTLEANLQASGPEVPETQLADTQPANTQPADTKIASPKKRGKKRVAVAENWLSNKAKKLRNSGQAYTSRSISQKPIVARSIRPACGDKFRLKYSNKMDENTRKDIFF</sequence>
<evidence type="ECO:0000313" key="2">
    <source>
        <dbReference type="RefSeq" id="XP_028135527.1"/>
    </source>
</evidence>
<feature type="compositionally biased region" description="Polar residues" evidence="1">
    <location>
        <begin position="158"/>
        <end position="169"/>
    </location>
</feature>
<name>A0A6P7FKL8_DIAVI</name>